<dbReference type="GO" id="GO:0006391">
    <property type="term" value="P:transcription initiation at mitochondrial promoter"/>
    <property type="evidence" value="ECO:0007669"/>
    <property type="project" value="TreeGrafter"/>
</dbReference>
<keyword evidence="4" id="KW-0694">RNA-binding</keyword>
<sequence length="643" mass="72683">MLRRKIPHGVWRLPLNVRALSRRHVASRAKPKERGTTHWKNVETVPGSLSSVIAETARRNSGPANKTETARIVPQIVSSKLCDDVIDYHGHTLEKYKGCDIIDINPGAGVWTSKLHEFLQPRSHILIEPDIKIFEQFLKPLLDKPGSKYKLAPYDPTVFESLNQLVKDGYLPHQKMPEPNDPQANEINNTLLVTGTIAWDPVLPGFGVSSMARQILYSYTELAWQKQIFHAFGPTRMLLWHLDEDSKVINPKSLNQLGRGTFTLRKFAETREIVAPGPRERGFGRDAVGREARYEIEGIAKTMKAMESRGTSLPTHRRSLVHDIVDDVIKKTDGTAIMTVGETTEYLRLRALQDLPITGLVTNHAVELFKFADVIWPGVTFDMKLPTSKAPAKRTKQPPVLPPHIDRAAGLDLTVRTRSLRGLEQKRQKKDAVVDLGEAVYQLECQILKMDDGNSKTKALERLKGLQQKFDQAHAALDGNYRTGVNTDLDDCMSLRSGFPRIDWDKRTMEPLVMQPDEFWPANRMSLSDIEPLPNSEALSLQDIQYFIDFIYGLLSSITADLPHALEDLQSGAGDLIEEVPALRDPSRGGRLSMDRFRARSLTMEMATELFKAYREWPFRNPDTDISNFFRSKSNKPGSEFTF</sequence>
<protein>
    <submittedName>
        <fullName evidence="5">S-adenosyl-L-methionine-dependent methyltransferase</fullName>
    </submittedName>
</protein>
<keyword evidence="6" id="KW-1185">Reference proteome</keyword>
<dbReference type="EMBL" id="ML978068">
    <property type="protein sequence ID" value="KAF2018434.1"/>
    <property type="molecule type" value="Genomic_DNA"/>
</dbReference>
<keyword evidence="3" id="KW-0949">S-adenosyl-L-methionine</keyword>
<evidence type="ECO:0000256" key="1">
    <source>
        <dbReference type="ARBA" id="ARBA00022603"/>
    </source>
</evidence>
<dbReference type="GO" id="GO:0008168">
    <property type="term" value="F:methyltransferase activity"/>
    <property type="evidence" value="ECO:0007669"/>
    <property type="project" value="UniProtKB-KW"/>
</dbReference>
<accession>A0A6A5Y1J9</accession>
<proteinExistence type="predicted"/>
<evidence type="ECO:0000313" key="6">
    <source>
        <dbReference type="Proteomes" id="UP000799778"/>
    </source>
</evidence>
<name>A0A6A5Y1J9_9PLEO</name>
<evidence type="ECO:0000256" key="2">
    <source>
        <dbReference type="ARBA" id="ARBA00022679"/>
    </source>
</evidence>
<evidence type="ECO:0000313" key="5">
    <source>
        <dbReference type="EMBL" id="KAF2018434.1"/>
    </source>
</evidence>
<dbReference type="GO" id="GO:0034245">
    <property type="term" value="C:mitochondrial DNA-directed RNA polymerase complex"/>
    <property type="evidence" value="ECO:0007669"/>
    <property type="project" value="TreeGrafter"/>
</dbReference>
<dbReference type="GO" id="GO:0032259">
    <property type="term" value="P:methylation"/>
    <property type="evidence" value="ECO:0007669"/>
    <property type="project" value="UniProtKB-KW"/>
</dbReference>
<keyword evidence="2 5" id="KW-0808">Transferase</keyword>
<organism evidence="5 6">
    <name type="scientific">Aaosphaeria arxii CBS 175.79</name>
    <dbReference type="NCBI Taxonomy" id="1450172"/>
    <lineage>
        <taxon>Eukaryota</taxon>
        <taxon>Fungi</taxon>
        <taxon>Dikarya</taxon>
        <taxon>Ascomycota</taxon>
        <taxon>Pezizomycotina</taxon>
        <taxon>Dothideomycetes</taxon>
        <taxon>Pleosporomycetidae</taxon>
        <taxon>Pleosporales</taxon>
        <taxon>Pleosporales incertae sedis</taxon>
        <taxon>Aaosphaeria</taxon>
    </lineage>
</organism>
<dbReference type="InterPro" id="IPR001737">
    <property type="entry name" value="KsgA/Erm"/>
</dbReference>
<dbReference type="GO" id="GO:0034246">
    <property type="term" value="F:mitochondrial transcription factor activity"/>
    <property type="evidence" value="ECO:0007669"/>
    <property type="project" value="TreeGrafter"/>
</dbReference>
<dbReference type="Gene3D" id="3.40.50.150">
    <property type="entry name" value="Vaccinia Virus protein VP39"/>
    <property type="match status" value="1"/>
</dbReference>
<dbReference type="AlphaFoldDB" id="A0A6A5Y1J9"/>
<dbReference type="PANTHER" id="PTHR11727">
    <property type="entry name" value="DIMETHYLADENOSINE TRANSFERASE"/>
    <property type="match status" value="1"/>
</dbReference>
<dbReference type="GeneID" id="54281781"/>
<dbReference type="GO" id="GO:0003723">
    <property type="term" value="F:RNA binding"/>
    <property type="evidence" value="ECO:0007669"/>
    <property type="project" value="UniProtKB-KW"/>
</dbReference>
<gene>
    <name evidence="5" type="ORF">BU24DRAFT_368927</name>
</gene>
<dbReference type="PANTHER" id="PTHR11727:SF17">
    <property type="entry name" value="DIMETHYLADENOSINE TRANSFERASE 1, MITOCHONDRIAL"/>
    <property type="match status" value="1"/>
</dbReference>
<evidence type="ECO:0000256" key="3">
    <source>
        <dbReference type="ARBA" id="ARBA00022691"/>
    </source>
</evidence>
<dbReference type="InterPro" id="IPR029063">
    <property type="entry name" value="SAM-dependent_MTases_sf"/>
</dbReference>
<keyword evidence="1 5" id="KW-0489">Methyltransferase</keyword>
<dbReference type="OrthoDB" id="16079at2759"/>
<reference evidence="5" key="1">
    <citation type="journal article" date="2020" name="Stud. Mycol.">
        <title>101 Dothideomycetes genomes: a test case for predicting lifestyles and emergence of pathogens.</title>
        <authorList>
            <person name="Haridas S."/>
            <person name="Albert R."/>
            <person name="Binder M."/>
            <person name="Bloem J."/>
            <person name="Labutti K."/>
            <person name="Salamov A."/>
            <person name="Andreopoulos B."/>
            <person name="Baker S."/>
            <person name="Barry K."/>
            <person name="Bills G."/>
            <person name="Bluhm B."/>
            <person name="Cannon C."/>
            <person name="Castanera R."/>
            <person name="Culley D."/>
            <person name="Daum C."/>
            <person name="Ezra D."/>
            <person name="Gonzalez J."/>
            <person name="Henrissat B."/>
            <person name="Kuo A."/>
            <person name="Liang C."/>
            <person name="Lipzen A."/>
            <person name="Lutzoni F."/>
            <person name="Magnuson J."/>
            <person name="Mondo S."/>
            <person name="Nolan M."/>
            <person name="Ohm R."/>
            <person name="Pangilinan J."/>
            <person name="Park H.-J."/>
            <person name="Ramirez L."/>
            <person name="Alfaro M."/>
            <person name="Sun H."/>
            <person name="Tritt A."/>
            <person name="Yoshinaga Y."/>
            <person name="Zwiers L.-H."/>
            <person name="Turgeon B."/>
            <person name="Goodwin S."/>
            <person name="Spatafora J."/>
            <person name="Crous P."/>
            <person name="Grigoriev I."/>
        </authorList>
    </citation>
    <scope>NUCLEOTIDE SEQUENCE</scope>
    <source>
        <strain evidence="5">CBS 175.79</strain>
    </source>
</reference>
<dbReference type="SUPFAM" id="SSF53335">
    <property type="entry name" value="S-adenosyl-L-methionine-dependent methyltransferases"/>
    <property type="match status" value="1"/>
</dbReference>
<dbReference type="GO" id="GO:0005759">
    <property type="term" value="C:mitochondrial matrix"/>
    <property type="evidence" value="ECO:0007669"/>
    <property type="project" value="TreeGrafter"/>
</dbReference>
<evidence type="ECO:0000256" key="4">
    <source>
        <dbReference type="ARBA" id="ARBA00022884"/>
    </source>
</evidence>
<dbReference type="RefSeq" id="XP_033386773.1">
    <property type="nucleotide sequence ID" value="XM_033524384.1"/>
</dbReference>
<dbReference type="Proteomes" id="UP000799778">
    <property type="component" value="Unassembled WGS sequence"/>
</dbReference>